<accession>A0A6C0AN97</accession>
<dbReference type="Gene3D" id="3.30.40.10">
    <property type="entry name" value="Zinc/RING finger domain, C3HC4 (zinc finger)"/>
    <property type="match status" value="1"/>
</dbReference>
<protein>
    <recommendedName>
        <fullName evidence="1">RING-type domain-containing protein</fullName>
    </recommendedName>
</protein>
<sequence>MPAVLTTKDTCIICHDSHSEPIIFNNTCKCLTVVHANCYNWYLRENKYKCPVCKVADVEPFALNNSDSSDCSSMLLCCFVI</sequence>
<evidence type="ECO:0000259" key="1">
    <source>
        <dbReference type="PROSITE" id="PS50089"/>
    </source>
</evidence>
<dbReference type="PROSITE" id="PS50089">
    <property type="entry name" value="ZF_RING_2"/>
    <property type="match status" value="1"/>
</dbReference>
<dbReference type="AlphaFoldDB" id="A0A6C0AN97"/>
<dbReference type="SUPFAM" id="SSF57850">
    <property type="entry name" value="RING/U-box"/>
    <property type="match status" value="1"/>
</dbReference>
<dbReference type="InterPro" id="IPR013083">
    <property type="entry name" value="Znf_RING/FYVE/PHD"/>
</dbReference>
<feature type="domain" description="RING-type" evidence="1">
    <location>
        <begin position="11"/>
        <end position="54"/>
    </location>
</feature>
<dbReference type="InterPro" id="IPR001841">
    <property type="entry name" value="Znf_RING"/>
</dbReference>
<evidence type="ECO:0000313" key="2">
    <source>
        <dbReference type="EMBL" id="QHS81297.1"/>
    </source>
</evidence>
<reference evidence="2" key="1">
    <citation type="journal article" date="2020" name="Nature">
        <title>Giant virus diversity and host interactions through global metagenomics.</title>
        <authorList>
            <person name="Schulz F."/>
            <person name="Roux S."/>
            <person name="Paez-Espino D."/>
            <person name="Jungbluth S."/>
            <person name="Walsh D.A."/>
            <person name="Denef V.J."/>
            <person name="McMahon K.D."/>
            <person name="Konstantinidis K.T."/>
            <person name="Eloe-Fadrosh E.A."/>
            <person name="Kyrpides N.C."/>
            <person name="Woyke T."/>
        </authorList>
    </citation>
    <scope>NUCLEOTIDE SEQUENCE</scope>
    <source>
        <strain evidence="2">GVMAG-S-1101161-73</strain>
    </source>
</reference>
<proteinExistence type="predicted"/>
<organism evidence="2">
    <name type="scientific">viral metagenome</name>
    <dbReference type="NCBI Taxonomy" id="1070528"/>
    <lineage>
        <taxon>unclassified sequences</taxon>
        <taxon>metagenomes</taxon>
        <taxon>organismal metagenomes</taxon>
    </lineage>
</organism>
<dbReference type="EMBL" id="MN740733">
    <property type="protein sequence ID" value="QHS81297.1"/>
    <property type="molecule type" value="Genomic_DNA"/>
</dbReference>
<name>A0A6C0AN97_9ZZZZ</name>